<dbReference type="Gene3D" id="3.40.50.300">
    <property type="entry name" value="P-loop containing nucleotide triphosphate hydrolases"/>
    <property type="match status" value="1"/>
</dbReference>
<evidence type="ECO:0008006" key="9">
    <source>
        <dbReference type="Google" id="ProtNLM"/>
    </source>
</evidence>
<name>A0A3B0VXC6_9ZZZZ</name>
<dbReference type="Pfam" id="PF02954">
    <property type="entry name" value="HTH_8"/>
    <property type="match status" value="1"/>
</dbReference>
<dbReference type="InterPro" id="IPR002078">
    <property type="entry name" value="Sigma_54_int"/>
</dbReference>
<dbReference type="AlphaFoldDB" id="A0A3B0VXC6"/>
<dbReference type="GO" id="GO:0043565">
    <property type="term" value="F:sequence-specific DNA binding"/>
    <property type="evidence" value="ECO:0007669"/>
    <property type="project" value="InterPro"/>
</dbReference>
<dbReference type="Gene3D" id="1.10.8.60">
    <property type="match status" value="1"/>
</dbReference>
<dbReference type="CDD" id="cd17550">
    <property type="entry name" value="REC_NtrX-like"/>
    <property type="match status" value="1"/>
</dbReference>
<reference evidence="8" key="1">
    <citation type="submission" date="2018-06" db="EMBL/GenBank/DDBJ databases">
        <authorList>
            <person name="Zhirakovskaya E."/>
        </authorList>
    </citation>
    <scope>NUCLEOTIDE SEQUENCE</scope>
</reference>
<dbReference type="InterPro" id="IPR001789">
    <property type="entry name" value="Sig_transdc_resp-reg_receiver"/>
</dbReference>
<dbReference type="InterPro" id="IPR002197">
    <property type="entry name" value="HTH_Fis"/>
</dbReference>
<dbReference type="SUPFAM" id="SSF46689">
    <property type="entry name" value="Homeodomain-like"/>
    <property type="match status" value="1"/>
</dbReference>
<keyword evidence="4" id="KW-0805">Transcription regulation</keyword>
<dbReference type="SUPFAM" id="SSF52172">
    <property type="entry name" value="CheY-like"/>
    <property type="match status" value="1"/>
</dbReference>
<feature type="domain" description="Sigma-54 factor interaction" evidence="6">
    <location>
        <begin position="141"/>
        <end position="353"/>
    </location>
</feature>
<protein>
    <recommendedName>
        <fullName evidence="9">Nitrogen regulation protein NtrX</fullName>
    </recommendedName>
</protein>
<dbReference type="InterPro" id="IPR058031">
    <property type="entry name" value="AAA_lid_NorR"/>
</dbReference>
<evidence type="ECO:0000256" key="4">
    <source>
        <dbReference type="ARBA" id="ARBA00023015"/>
    </source>
</evidence>
<keyword evidence="3" id="KW-0067">ATP-binding</keyword>
<dbReference type="PROSITE" id="PS50110">
    <property type="entry name" value="RESPONSE_REGULATORY"/>
    <property type="match status" value="1"/>
</dbReference>
<organism evidence="8">
    <name type="scientific">hydrothermal vent metagenome</name>
    <dbReference type="NCBI Taxonomy" id="652676"/>
    <lineage>
        <taxon>unclassified sequences</taxon>
        <taxon>metagenomes</taxon>
        <taxon>ecological metagenomes</taxon>
    </lineage>
</organism>
<keyword evidence="5" id="KW-0804">Transcription</keyword>
<dbReference type="Pfam" id="PF25601">
    <property type="entry name" value="AAA_lid_14"/>
    <property type="match status" value="1"/>
</dbReference>
<dbReference type="GO" id="GO:0005524">
    <property type="term" value="F:ATP binding"/>
    <property type="evidence" value="ECO:0007669"/>
    <property type="project" value="UniProtKB-KW"/>
</dbReference>
<dbReference type="InterPro" id="IPR009057">
    <property type="entry name" value="Homeodomain-like_sf"/>
</dbReference>
<dbReference type="GO" id="GO:0006355">
    <property type="term" value="P:regulation of DNA-templated transcription"/>
    <property type="evidence" value="ECO:0007669"/>
    <property type="project" value="InterPro"/>
</dbReference>
<evidence type="ECO:0000256" key="5">
    <source>
        <dbReference type="ARBA" id="ARBA00023163"/>
    </source>
</evidence>
<dbReference type="Pfam" id="PF14532">
    <property type="entry name" value="Sigma54_activ_2"/>
    <property type="match status" value="1"/>
</dbReference>
<dbReference type="FunFam" id="3.40.50.2300:FF:000018">
    <property type="entry name" value="DNA-binding transcriptional regulator NtrC"/>
    <property type="match status" value="1"/>
</dbReference>
<dbReference type="GO" id="GO:0000160">
    <property type="term" value="P:phosphorelay signal transduction system"/>
    <property type="evidence" value="ECO:0007669"/>
    <property type="project" value="InterPro"/>
</dbReference>
<evidence type="ECO:0000256" key="2">
    <source>
        <dbReference type="ARBA" id="ARBA00022741"/>
    </source>
</evidence>
<sequence>MSQSHILIVDDEPDIRNLISEILIDEGYQVSTAEGGQDANQQLKQISPDLVLLDIWMPDVDGISLLKNWNQNNNMPFSVVMMSGHGTIETAIEATKMGARDFVEKPISLAKLLQTIEQTLAAHPNGSSNNQANQEWQILEPIGNSKAANELRECIEKSSKITANTLFVGDSGTGKLTLALWLHQLRHQDQQAAVIIDSLALTGNSIDQVLEQNYQQLKQQANQGSIILTNIDCLTTNLQNKLLIHIRKWQKPLQNNAVQLLSTTQQDLKIMVNNDEFDRDLYAFVAEFTVPVCALVDRAEDVPELLNFYTNYLPDQEQTPYRKMSFAAQNHLRNYPWPGNIRELKTLVRQLQLQPGDAEIQLEEVTELLLQAQQAQSDSSQSTRYDLELREAREEFERDYFLHHLQQTEGKVGDVAKISGMERTNLYRKLRALNINFKNMDKS</sequence>
<dbReference type="EMBL" id="UOFA01000036">
    <property type="protein sequence ID" value="VAW43792.1"/>
    <property type="molecule type" value="Genomic_DNA"/>
</dbReference>
<evidence type="ECO:0000256" key="3">
    <source>
        <dbReference type="ARBA" id="ARBA00022840"/>
    </source>
</evidence>
<keyword evidence="1" id="KW-0597">Phosphoprotein</keyword>
<feature type="domain" description="Response regulatory" evidence="7">
    <location>
        <begin position="5"/>
        <end position="120"/>
    </location>
</feature>
<dbReference type="Gene3D" id="3.40.50.2300">
    <property type="match status" value="1"/>
</dbReference>
<dbReference type="SUPFAM" id="SSF52540">
    <property type="entry name" value="P-loop containing nucleoside triphosphate hydrolases"/>
    <property type="match status" value="1"/>
</dbReference>
<dbReference type="PANTHER" id="PTHR32071:SF17">
    <property type="entry name" value="TRANSCRIPTIONAL REGULATOR (NTRC FAMILY)"/>
    <property type="match status" value="1"/>
</dbReference>
<dbReference type="PANTHER" id="PTHR32071">
    <property type="entry name" value="TRANSCRIPTIONAL REGULATORY PROTEIN"/>
    <property type="match status" value="1"/>
</dbReference>
<evidence type="ECO:0000259" key="7">
    <source>
        <dbReference type="PROSITE" id="PS50110"/>
    </source>
</evidence>
<dbReference type="InterPro" id="IPR027417">
    <property type="entry name" value="P-loop_NTPase"/>
</dbReference>
<evidence type="ECO:0000256" key="1">
    <source>
        <dbReference type="ARBA" id="ARBA00022553"/>
    </source>
</evidence>
<evidence type="ECO:0000259" key="6">
    <source>
        <dbReference type="PROSITE" id="PS50045"/>
    </source>
</evidence>
<dbReference type="SMART" id="SM00448">
    <property type="entry name" value="REC"/>
    <property type="match status" value="1"/>
</dbReference>
<dbReference type="Gene3D" id="1.10.10.60">
    <property type="entry name" value="Homeodomain-like"/>
    <property type="match status" value="1"/>
</dbReference>
<proteinExistence type="predicted"/>
<gene>
    <name evidence="8" type="ORF">MNBD_GAMMA02-1695</name>
</gene>
<dbReference type="InterPro" id="IPR025944">
    <property type="entry name" value="Sigma_54_int_dom_CS"/>
</dbReference>
<evidence type="ECO:0000313" key="8">
    <source>
        <dbReference type="EMBL" id="VAW43792.1"/>
    </source>
</evidence>
<dbReference type="PROSITE" id="PS00688">
    <property type="entry name" value="SIGMA54_INTERACT_3"/>
    <property type="match status" value="1"/>
</dbReference>
<dbReference type="PROSITE" id="PS50045">
    <property type="entry name" value="SIGMA54_INTERACT_4"/>
    <property type="match status" value="1"/>
</dbReference>
<dbReference type="Pfam" id="PF00072">
    <property type="entry name" value="Response_reg"/>
    <property type="match status" value="1"/>
</dbReference>
<dbReference type="InterPro" id="IPR011006">
    <property type="entry name" value="CheY-like_superfamily"/>
</dbReference>
<accession>A0A3B0VXC6</accession>
<keyword evidence="2" id="KW-0547">Nucleotide-binding</keyword>